<geneLocation type="plasmid" evidence="1 2">
    <name>unnamed1</name>
</geneLocation>
<dbReference type="Proteomes" id="UP000251166">
    <property type="component" value="Plasmid unnamed1"/>
</dbReference>
<accession>A0A2Z4YRF2</accession>
<evidence type="ECO:0008006" key="3">
    <source>
        <dbReference type="Google" id="ProtNLM"/>
    </source>
</evidence>
<dbReference type="SUPFAM" id="SSF50156">
    <property type="entry name" value="PDZ domain-like"/>
    <property type="match status" value="1"/>
</dbReference>
<organism evidence="1 2">
    <name type="scientific">Rhizobium leguminosarum</name>
    <dbReference type="NCBI Taxonomy" id="384"/>
    <lineage>
        <taxon>Bacteria</taxon>
        <taxon>Pseudomonadati</taxon>
        <taxon>Pseudomonadota</taxon>
        <taxon>Alphaproteobacteria</taxon>
        <taxon>Hyphomicrobiales</taxon>
        <taxon>Rhizobiaceae</taxon>
        <taxon>Rhizobium/Agrobacterium group</taxon>
        <taxon>Rhizobium</taxon>
    </lineage>
</organism>
<reference evidence="1 2" key="1">
    <citation type="submission" date="2018-07" db="EMBL/GenBank/DDBJ databases">
        <title>Rhizobium leguminosarum strain:ATCC 14479 Genome sequencing and assembly.</title>
        <authorList>
            <person name="Chakraborty R."/>
        </authorList>
    </citation>
    <scope>NUCLEOTIDE SEQUENCE [LARGE SCALE GENOMIC DNA]</scope>
    <source>
        <strain evidence="1 2">ATCC 14479</strain>
        <plasmid evidence="2">Plasmid unnamed1</plasmid>
    </source>
</reference>
<dbReference type="InterPro" id="IPR036034">
    <property type="entry name" value="PDZ_sf"/>
</dbReference>
<protein>
    <recommendedName>
        <fullName evidence="3">PDZ domain-containing protein</fullName>
    </recommendedName>
</protein>
<sequence length="86" mass="9166">MLALATLQRLQSDSDAFGRAEGAFVGSLSDPSKASVAGLTPGDVIVSVDQKLVNSPEMVVDLARKDKNLLLLGIFRDGHVRFLVVK</sequence>
<evidence type="ECO:0000313" key="2">
    <source>
        <dbReference type="Proteomes" id="UP000251166"/>
    </source>
</evidence>
<dbReference type="EMBL" id="CP030761">
    <property type="protein sequence ID" value="AXA43022.1"/>
    <property type="molecule type" value="Genomic_DNA"/>
</dbReference>
<dbReference type="Gene3D" id="2.30.42.10">
    <property type="match status" value="1"/>
</dbReference>
<proteinExistence type="predicted"/>
<keyword evidence="1" id="KW-0614">Plasmid</keyword>
<name>A0A2Z4YRF2_RHILE</name>
<evidence type="ECO:0000313" key="1">
    <source>
        <dbReference type="EMBL" id="AXA43022.1"/>
    </source>
</evidence>
<gene>
    <name evidence="1" type="ORF">DLJ82_5461</name>
</gene>
<dbReference type="AlphaFoldDB" id="A0A2Z4YRF2"/>